<feature type="region of interest" description="Disordered" evidence="1">
    <location>
        <begin position="273"/>
        <end position="478"/>
    </location>
</feature>
<evidence type="ECO:0000313" key="4">
    <source>
        <dbReference type="Proteomes" id="UP001182556"/>
    </source>
</evidence>
<evidence type="ECO:0000313" key="3">
    <source>
        <dbReference type="EMBL" id="KAK1926078.1"/>
    </source>
</evidence>
<proteinExistence type="predicted"/>
<protein>
    <recommendedName>
        <fullName evidence="2">DUF4211 domain-containing protein</fullName>
    </recommendedName>
</protein>
<feature type="region of interest" description="Disordered" evidence="1">
    <location>
        <begin position="670"/>
        <end position="713"/>
    </location>
</feature>
<name>A0AAD9L7N7_PAPLA</name>
<evidence type="ECO:0000256" key="1">
    <source>
        <dbReference type="SAM" id="MobiDB-lite"/>
    </source>
</evidence>
<feature type="compositionally biased region" description="Basic and acidic residues" evidence="1">
    <location>
        <begin position="411"/>
        <end position="438"/>
    </location>
</feature>
<dbReference type="Proteomes" id="UP001182556">
    <property type="component" value="Unassembled WGS sequence"/>
</dbReference>
<organism evidence="3 4">
    <name type="scientific">Papiliotrema laurentii</name>
    <name type="common">Cryptococcus laurentii</name>
    <dbReference type="NCBI Taxonomy" id="5418"/>
    <lineage>
        <taxon>Eukaryota</taxon>
        <taxon>Fungi</taxon>
        <taxon>Dikarya</taxon>
        <taxon>Basidiomycota</taxon>
        <taxon>Agaricomycotina</taxon>
        <taxon>Tremellomycetes</taxon>
        <taxon>Tremellales</taxon>
        <taxon>Rhynchogastremaceae</taxon>
        <taxon>Papiliotrema</taxon>
    </lineage>
</organism>
<feature type="region of interest" description="Disordered" evidence="1">
    <location>
        <begin position="762"/>
        <end position="794"/>
    </location>
</feature>
<feature type="compositionally biased region" description="Basic and acidic residues" evidence="1">
    <location>
        <begin position="460"/>
        <end position="471"/>
    </location>
</feature>
<dbReference type="AlphaFoldDB" id="A0AAD9L7N7"/>
<feature type="compositionally biased region" description="Acidic residues" evidence="1">
    <location>
        <begin position="704"/>
        <end position="713"/>
    </location>
</feature>
<evidence type="ECO:0000259" key="2">
    <source>
        <dbReference type="Pfam" id="PF13926"/>
    </source>
</evidence>
<feature type="compositionally biased region" description="Basic residues" evidence="1">
    <location>
        <begin position="686"/>
        <end position="698"/>
    </location>
</feature>
<accession>A0AAD9L7N7</accession>
<sequence length="853" mass="94723">MPRPKRQTTINDHFSPSRPEGMRVSTSTSNQPNLRSKRRQPSASDSEGSEGITRIRLSPRVTRTRATKTHQEEPGGAGGARRTSRRQRQGVVEVEIKSGPHAQPSRSRRGNTSVSRSAAAGAARQVKGQAANGTAQAPVAGSEDTPVLAGGSGSQNQDEIFILSPPMGSFDLKRGSLSPGSEVSPLRGSNAGVARAAPETSSATTHLRSSLSSRRSGRLPQHGGFSSVPVEGGAAEARAESLPPSRSTSTIRTISKHPKLVPYIELPTRQMLQAQSSCQASAAPIEASLAQPRSKVDSINNEKNIEIAIVRSPSPPVRPLPRLSPRTQEAQPVESRPEEHVKGKTPTAQAREHPSQKSGHRGKLSQTSRPGCADQTKTSSRAGREDARDGNQASSKKMALHKPSASKPTAAKRENSSRDKVDRPDARSSRTDKGERPLRKGSRRVKLDADDADMISEASDDIHMDEPERFRTATRLRGKTETAFQRKLRRLKNQRLGIVTSTTEEDDDHGDSASDSDSGSSSDSDSDSDSGSESGEGDFIEDDSGLGKTVVLPHQFSLDSAQTPEFKFKVVFHYLVMLNVRGPGVLPLRGDAKDYFQPPLEHLRRMIAGHRDARVRSQIWRSDFVKALQTYPNFVSSYLDVPHPGCDACKSGRVSRFEVILEGAPYHRETHEAIDTDSEDEEARAKRDRIRARQRARRQRQDSSDIESEDSEDESLPRQFFMGRFCKARSHVYHSMSHWEDVLFYRIRNYYKDLLRALEEPLPSNSEASSSESDSGESEHERTLRRQKRDLRRADSAKRIAHLRARDLPHPKDVDKITEWMDIDMGYQAKEFRWFKDIITRSERLEFDKRTDD</sequence>
<feature type="compositionally biased region" description="Acidic residues" evidence="1">
    <location>
        <begin position="524"/>
        <end position="544"/>
    </location>
</feature>
<feature type="compositionally biased region" description="Low complexity" evidence="1">
    <location>
        <begin position="200"/>
        <end position="214"/>
    </location>
</feature>
<dbReference type="InterPro" id="IPR025451">
    <property type="entry name" value="DUF4211"/>
</dbReference>
<feature type="region of interest" description="Disordered" evidence="1">
    <location>
        <begin position="1"/>
        <end position="254"/>
    </location>
</feature>
<gene>
    <name evidence="3" type="ORF">DB88DRAFT_480606</name>
</gene>
<feature type="compositionally biased region" description="Low complexity" evidence="1">
    <location>
        <begin position="273"/>
        <end position="283"/>
    </location>
</feature>
<dbReference type="Pfam" id="PF13926">
    <property type="entry name" value="DUF4211"/>
    <property type="match status" value="1"/>
</dbReference>
<feature type="compositionally biased region" description="Polar residues" evidence="1">
    <location>
        <begin position="24"/>
        <end position="34"/>
    </location>
</feature>
<dbReference type="EMBL" id="JAODAN010000002">
    <property type="protein sequence ID" value="KAK1926078.1"/>
    <property type="molecule type" value="Genomic_DNA"/>
</dbReference>
<feature type="domain" description="DUF4211" evidence="2">
    <location>
        <begin position="538"/>
        <end position="670"/>
    </location>
</feature>
<feature type="compositionally biased region" description="Low complexity" evidence="1">
    <location>
        <begin position="114"/>
        <end position="131"/>
    </location>
</feature>
<comment type="caution">
    <text evidence="3">The sequence shown here is derived from an EMBL/GenBank/DDBJ whole genome shotgun (WGS) entry which is preliminary data.</text>
</comment>
<feature type="region of interest" description="Disordered" evidence="1">
    <location>
        <begin position="495"/>
        <end position="544"/>
    </location>
</feature>
<feature type="compositionally biased region" description="Polar residues" evidence="1">
    <location>
        <begin position="364"/>
        <end position="381"/>
    </location>
</feature>
<feature type="compositionally biased region" description="Low complexity" evidence="1">
    <location>
        <begin position="513"/>
        <end position="523"/>
    </location>
</feature>
<feature type="compositionally biased region" description="Low complexity" evidence="1">
    <location>
        <begin position="762"/>
        <end position="773"/>
    </location>
</feature>
<keyword evidence="4" id="KW-1185">Reference proteome</keyword>
<reference evidence="3" key="1">
    <citation type="submission" date="2023-02" db="EMBL/GenBank/DDBJ databases">
        <title>Identification and recombinant expression of a fungal hydrolase from Papiliotrema laurentii that hydrolyzes apple cutin and clears colloidal polyester polyurethane.</title>
        <authorList>
            <consortium name="DOE Joint Genome Institute"/>
            <person name="Roman V.A."/>
            <person name="Bojanowski C."/>
            <person name="Crable B.R."/>
            <person name="Wagner D.N."/>
            <person name="Hung C.S."/>
            <person name="Nadeau L.J."/>
            <person name="Schratz L."/>
            <person name="Haridas S."/>
            <person name="Pangilinan J."/>
            <person name="Lipzen A."/>
            <person name="Na H."/>
            <person name="Yan M."/>
            <person name="Ng V."/>
            <person name="Grigoriev I.V."/>
            <person name="Spatafora J.W."/>
            <person name="Barlow D."/>
            <person name="Biffinger J."/>
            <person name="Kelley-Loughnane N."/>
            <person name="Varaljay V.A."/>
            <person name="Crookes-Goodson W.J."/>
        </authorList>
    </citation>
    <scope>NUCLEOTIDE SEQUENCE</scope>
    <source>
        <strain evidence="3">5307AH</strain>
    </source>
</reference>